<dbReference type="AlphaFoldDB" id="A0ABD3PZA6"/>
<keyword evidence="4 6" id="KW-1133">Transmembrane helix</keyword>
<accession>A0ABD3PZA6</accession>
<evidence type="ECO:0000256" key="3">
    <source>
        <dbReference type="ARBA" id="ARBA00022692"/>
    </source>
</evidence>
<comment type="similarity">
    <text evidence="2 6">Belongs to the CTL (choline transporter-like) family.</text>
</comment>
<dbReference type="InterPro" id="IPR007603">
    <property type="entry name" value="Choline_transptr-like"/>
</dbReference>
<evidence type="ECO:0000313" key="7">
    <source>
        <dbReference type="EMBL" id="KAL3791460.1"/>
    </source>
</evidence>
<evidence type="ECO:0000256" key="1">
    <source>
        <dbReference type="ARBA" id="ARBA00004141"/>
    </source>
</evidence>
<feature type="transmembrane region" description="Helical" evidence="6">
    <location>
        <begin position="65"/>
        <end position="82"/>
    </location>
</feature>
<dbReference type="GO" id="GO:0022857">
    <property type="term" value="F:transmembrane transporter activity"/>
    <property type="evidence" value="ECO:0007669"/>
    <property type="project" value="UniProtKB-UniRule"/>
</dbReference>
<keyword evidence="5 6" id="KW-0472">Membrane</keyword>
<evidence type="ECO:0000313" key="8">
    <source>
        <dbReference type="Proteomes" id="UP001530315"/>
    </source>
</evidence>
<comment type="subcellular location">
    <subcellularLocation>
        <location evidence="6">Cell membrane</location>
        <topology evidence="6">Multi-pass membrane protein</topology>
    </subcellularLocation>
    <subcellularLocation>
        <location evidence="1">Membrane</location>
        <topology evidence="1">Multi-pass membrane protein</topology>
    </subcellularLocation>
</comment>
<evidence type="ECO:0000256" key="6">
    <source>
        <dbReference type="RuleBase" id="RU368066"/>
    </source>
</evidence>
<dbReference type="Pfam" id="PF04515">
    <property type="entry name" value="Choline_transpo"/>
    <property type="match status" value="1"/>
</dbReference>
<keyword evidence="3 6" id="KW-0812">Transmembrane</keyword>
<name>A0ABD3PZA6_9STRA</name>
<evidence type="ECO:0000256" key="4">
    <source>
        <dbReference type="ARBA" id="ARBA00022989"/>
    </source>
</evidence>
<gene>
    <name evidence="7" type="ORF">ACHAW5_008079</name>
</gene>
<dbReference type="PANTHER" id="PTHR12385:SF4">
    <property type="entry name" value="PROTEIN PNS1"/>
    <property type="match status" value="1"/>
</dbReference>
<comment type="caution">
    <text evidence="7">The sequence shown here is derived from an EMBL/GenBank/DDBJ whole genome shotgun (WGS) entry which is preliminary data.</text>
</comment>
<proteinExistence type="inferred from homology"/>
<dbReference type="GO" id="GO:0005886">
    <property type="term" value="C:plasma membrane"/>
    <property type="evidence" value="ECO:0007669"/>
    <property type="project" value="UniProtKB-SubCell"/>
</dbReference>
<evidence type="ECO:0000256" key="5">
    <source>
        <dbReference type="ARBA" id="ARBA00023136"/>
    </source>
</evidence>
<sequence length="172" mass="18718">MLINALHSARNSRNSILKCIAMCILHYIESLVEYFNKWAYVYVGLYGYGYVDAGRRVIGLFRDPLTIGLLTGVLTLFAAVLVEDFEAKEGMQTWASGWLYVGFFVGLILSGVFMGLILSAADAVIVCYAEAPNELQEFHPAIAKEMSKTWAEAWGDLSGPVLVGLGGGLGVV</sequence>
<reference evidence="7 8" key="1">
    <citation type="submission" date="2024-10" db="EMBL/GenBank/DDBJ databases">
        <title>Updated reference genomes for cyclostephanoid diatoms.</title>
        <authorList>
            <person name="Roberts W.R."/>
            <person name="Alverson A.J."/>
        </authorList>
    </citation>
    <scope>NUCLEOTIDE SEQUENCE [LARGE SCALE GENOMIC DNA]</scope>
    <source>
        <strain evidence="7 8">AJA276-08</strain>
    </source>
</reference>
<dbReference type="EMBL" id="JALLAZ020000592">
    <property type="protein sequence ID" value="KAL3791460.1"/>
    <property type="molecule type" value="Genomic_DNA"/>
</dbReference>
<organism evidence="7 8">
    <name type="scientific">Stephanodiscus triporus</name>
    <dbReference type="NCBI Taxonomy" id="2934178"/>
    <lineage>
        <taxon>Eukaryota</taxon>
        <taxon>Sar</taxon>
        <taxon>Stramenopiles</taxon>
        <taxon>Ochrophyta</taxon>
        <taxon>Bacillariophyta</taxon>
        <taxon>Coscinodiscophyceae</taxon>
        <taxon>Thalassiosirophycidae</taxon>
        <taxon>Stephanodiscales</taxon>
        <taxon>Stephanodiscaceae</taxon>
        <taxon>Stephanodiscus</taxon>
    </lineage>
</organism>
<comment type="function">
    <text evidence="6">Choline transporter.</text>
</comment>
<comment type="caution">
    <text evidence="6">Lacks conserved residue(s) required for the propagation of feature annotation.</text>
</comment>
<evidence type="ECO:0000256" key="2">
    <source>
        <dbReference type="ARBA" id="ARBA00007168"/>
    </source>
</evidence>
<protein>
    <recommendedName>
        <fullName evidence="6">Choline transporter-like protein</fullName>
    </recommendedName>
</protein>
<dbReference type="Proteomes" id="UP001530315">
    <property type="component" value="Unassembled WGS sequence"/>
</dbReference>
<keyword evidence="8" id="KW-1185">Reference proteome</keyword>
<feature type="transmembrane region" description="Helical" evidence="6">
    <location>
        <begin position="97"/>
        <end position="118"/>
    </location>
</feature>
<dbReference type="PANTHER" id="PTHR12385">
    <property type="entry name" value="CHOLINE TRANSPORTER-LIKE (SLC FAMILY 44)"/>
    <property type="match status" value="1"/>
</dbReference>